<keyword evidence="2" id="KW-0012">Acyltransferase</keyword>
<comment type="caution">
    <text evidence="4">The sequence shown here is derived from an EMBL/GenBank/DDBJ whole genome shotgun (WGS) entry which is preliminary data.</text>
</comment>
<evidence type="ECO:0000256" key="2">
    <source>
        <dbReference type="ARBA" id="ARBA00023315"/>
    </source>
</evidence>
<dbReference type="PANTHER" id="PTHR43420">
    <property type="entry name" value="ACETYLTRANSFERASE"/>
    <property type="match status" value="1"/>
</dbReference>
<dbReference type="Pfam" id="PF00583">
    <property type="entry name" value="Acetyltransf_1"/>
    <property type="match status" value="2"/>
</dbReference>
<sequence>MTGYFRMRAPTWRDLHAIGELLAICEQAETGQNSRTAQEHSRALSDAFQKTPLFSLARDAWLLVATEQRCIGFASLWRSPDAPLNMVISSRIHPEYCGSGLGTLLLRTAEQRAREVAAGAPATLLSWVTGSNTAARTLLESEGYTATRTFAKMDYPLDRETPPPQIPAGFTLRTFIPEQDEYATYEADNEAFQDSWGYVPSSFTTWKLHNIQRPDFDPSLWFLAIQNETIAGYALCFQHKDHKKQPLGWIEALAVRRPYRRQGLARALLQTAFHEFQRRGAVCCQLNVDLENPTGALHLYEKAGMSRMPNVEIRYEKLLNDAHQSAP</sequence>
<dbReference type="AlphaFoldDB" id="A0A326U8D5"/>
<organism evidence="4 5">
    <name type="scientific">Thermosporothrix hazakensis</name>
    <dbReference type="NCBI Taxonomy" id="644383"/>
    <lineage>
        <taxon>Bacteria</taxon>
        <taxon>Bacillati</taxon>
        <taxon>Chloroflexota</taxon>
        <taxon>Ktedonobacteria</taxon>
        <taxon>Ktedonobacterales</taxon>
        <taxon>Thermosporotrichaceae</taxon>
        <taxon>Thermosporothrix</taxon>
    </lineage>
</organism>
<dbReference type="SUPFAM" id="SSF55729">
    <property type="entry name" value="Acyl-CoA N-acyltransferases (Nat)"/>
    <property type="match status" value="2"/>
</dbReference>
<dbReference type="PANTHER" id="PTHR43420:SF12">
    <property type="entry name" value="N-ACETYLTRANSFERASE DOMAIN-CONTAINING PROTEIN"/>
    <property type="match status" value="1"/>
</dbReference>
<reference evidence="4 5" key="1">
    <citation type="submission" date="2018-06" db="EMBL/GenBank/DDBJ databases">
        <title>Genomic Encyclopedia of Archaeal and Bacterial Type Strains, Phase II (KMG-II): from individual species to whole genera.</title>
        <authorList>
            <person name="Goeker M."/>
        </authorList>
    </citation>
    <scope>NUCLEOTIDE SEQUENCE [LARGE SCALE GENOMIC DNA]</scope>
    <source>
        <strain evidence="4 5">ATCC BAA-1881</strain>
    </source>
</reference>
<dbReference type="GO" id="GO:0016747">
    <property type="term" value="F:acyltransferase activity, transferring groups other than amino-acyl groups"/>
    <property type="evidence" value="ECO:0007669"/>
    <property type="project" value="InterPro"/>
</dbReference>
<dbReference type="Proteomes" id="UP000248806">
    <property type="component" value="Unassembled WGS sequence"/>
</dbReference>
<feature type="domain" description="N-acetyltransferase" evidence="3">
    <location>
        <begin position="5"/>
        <end position="162"/>
    </location>
</feature>
<keyword evidence="5" id="KW-1185">Reference proteome</keyword>
<dbReference type="InterPro" id="IPR000182">
    <property type="entry name" value="GNAT_dom"/>
</dbReference>
<dbReference type="InterPro" id="IPR050680">
    <property type="entry name" value="YpeA/RimI_acetyltransf"/>
</dbReference>
<protein>
    <submittedName>
        <fullName evidence="4">Mycothiol synthase</fullName>
    </submittedName>
</protein>
<feature type="domain" description="N-acetyltransferase" evidence="3">
    <location>
        <begin position="170"/>
        <end position="320"/>
    </location>
</feature>
<accession>A0A326U8D5</accession>
<dbReference type="RefSeq" id="WP_170142616.1">
    <property type="nucleotide sequence ID" value="NZ_BIFX01000001.1"/>
</dbReference>
<dbReference type="PROSITE" id="PS51186">
    <property type="entry name" value="GNAT"/>
    <property type="match status" value="2"/>
</dbReference>
<dbReference type="Gene3D" id="3.40.630.30">
    <property type="match status" value="1"/>
</dbReference>
<name>A0A326U8D5_THEHA</name>
<evidence type="ECO:0000259" key="3">
    <source>
        <dbReference type="PROSITE" id="PS51186"/>
    </source>
</evidence>
<evidence type="ECO:0000313" key="5">
    <source>
        <dbReference type="Proteomes" id="UP000248806"/>
    </source>
</evidence>
<gene>
    <name evidence="4" type="ORF">EI42_02855</name>
</gene>
<evidence type="ECO:0000313" key="4">
    <source>
        <dbReference type="EMBL" id="PZW29559.1"/>
    </source>
</evidence>
<keyword evidence="1" id="KW-0808">Transferase</keyword>
<dbReference type="CDD" id="cd04301">
    <property type="entry name" value="NAT_SF"/>
    <property type="match status" value="2"/>
</dbReference>
<proteinExistence type="predicted"/>
<dbReference type="EMBL" id="QKUF01000008">
    <property type="protein sequence ID" value="PZW29559.1"/>
    <property type="molecule type" value="Genomic_DNA"/>
</dbReference>
<evidence type="ECO:0000256" key="1">
    <source>
        <dbReference type="ARBA" id="ARBA00022679"/>
    </source>
</evidence>
<dbReference type="InterPro" id="IPR016181">
    <property type="entry name" value="Acyl_CoA_acyltransferase"/>
</dbReference>